<dbReference type="Gene3D" id="6.10.340.10">
    <property type="match status" value="1"/>
</dbReference>
<dbReference type="InterPro" id="IPR050640">
    <property type="entry name" value="Bact_2-comp_sensor_kinase"/>
</dbReference>
<feature type="transmembrane region" description="Helical" evidence="14">
    <location>
        <begin position="305"/>
        <end position="327"/>
    </location>
</feature>
<comment type="caution">
    <text evidence="17">The sequence shown here is derived from an EMBL/GenBank/DDBJ whole genome shotgun (WGS) entry which is preliminary data.</text>
</comment>
<dbReference type="InterPro" id="IPR003660">
    <property type="entry name" value="HAMP_dom"/>
</dbReference>
<evidence type="ECO:0000256" key="7">
    <source>
        <dbReference type="ARBA" id="ARBA00022692"/>
    </source>
</evidence>
<dbReference type="SUPFAM" id="SSF158472">
    <property type="entry name" value="HAMP domain-like"/>
    <property type="match status" value="1"/>
</dbReference>
<keyword evidence="12" id="KW-0902">Two-component regulatory system</keyword>
<evidence type="ECO:0000256" key="4">
    <source>
        <dbReference type="ARBA" id="ARBA00022475"/>
    </source>
</evidence>
<keyword evidence="10" id="KW-0067">ATP-binding</keyword>
<keyword evidence="6" id="KW-0808">Transferase</keyword>
<dbReference type="EMBL" id="JAPDIA010000003">
    <property type="protein sequence ID" value="MDG0809035.1"/>
    <property type="molecule type" value="Genomic_DNA"/>
</dbReference>
<dbReference type="GO" id="GO:0005886">
    <property type="term" value="C:plasma membrane"/>
    <property type="evidence" value="ECO:0007669"/>
    <property type="project" value="UniProtKB-SubCell"/>
</dbReference>
<dbReference type="PROSITE" id="PS50885">
    <property type="entry name" value="HAMP"/>
    <property type="match status" value="1"/>
</dbReference>
<evidence type="ECO:0000259" key="16">
    <source>
        <dbReference type="PROSITE" id="PS50885"/>
    </source>
</evidence>
<dbReference type="EC" id="2.7.13.3" evidence="3"/>
<gene>
    <name evidence="17" type="ORF">OMP40_06335</name>
</gene>
<dbReference type="Pfam" id="PF00672">
    <property type="entry name" value="HAMP"/>
    <property type="match status" value="1"/>
</dbReference>
<accession>A0A9X4QRX7</accession>
<evidence type="ECO:0000256" key="12">
    <source>
        <dbReference type="ARBA" id="ARBA00023012"/>
    </source>
</evidence>
<evidence type="ECO:0000256" key="11">
    <source>
        <dbReference type="ARBA" id="ARBA00022989"/>
    </source>
</evidence>
<dbReference type="Pfam" id="PF02518">
    <property type="entry name" value="HATPase_c"/>
    <property type="match status" value="1"/>
</dbReference>
<evidence type="ECO:0000256" key="1">
    <source>
        <dbReference type="ARBA" id="ARBA00000085"/>
    </source>
</evidence>
<evidence type="ECO:0000256" key="13">
    <source>
        <dbReference type="ARBA" id="ARBA00023136"/>
    </source>
</evidence>
<dbReference type="PROSITE" id="PS50109">
    <property type="entry name" value="HIS_KIN"/>
    <property type="match status" value="1"/>
</dbReference>
<evidence type="ECO:0000256" key="6">
    <source>
        <dbReference type="ARBA" id="ARBA00022679"/>
    </source>
</evidence>
<dbReference type="GO" id="GO:0005524">
    <property type="term" value="F:ATP binding"/>
    <property type="evidence" value="ECO:0007669"/>
    <property type="project" value="UniProtKB-KW"/>
</dbReference>
<evidence type="ECO:0000256" key="9">
    <source>
        <dbReference type="ARBA" id="ARBA00022777"/>
    </source>
</evidence>
<reference evidence="17" key="1">
    <citation type="submission" date="2022-10" db="EMBL/GenBank/DDBJ databases">
        <title>Comparative genomic analysis of Cohnella hashimotonis sp. nov., isolated from the International Space Station.</title>
        <authorList>
            <person name="Simpson A."/>
            <person name="Venkateswaran K."/>
        </authorList>
    </citation>
    <scope>NUCLEOTIDE SEQUENCE</scope>
    <source>
        <strain evidence="17">DSM 28161</strain>
    </source>
</reference>
<dbReference type="AlphaFoldDB" id="A0A9X4QRX7"/>
<keyword evidence="11 14" id="KW-1133">Transmembrane helix</keyword>
<keyword evidence="4" id="KW-1003">Cell membrane</keyword>
<keyword evidence="5" id="KW-0597">Phosphoprotein</keyword>
<keyword evidence="13 14" id="KW-0472">Membrane</keyword>
<dbReference type="Gene3D" id="3.30.450.20">
    <property type="entry name" value="PAS domain"/>
    <property type="match status" value="2"/>
</dbReference>
<organism evidence="17 18">
    <name type="scientific">Cohnella rhizosphaerae</name>
    <dbReference type="NCBI Taxonomy" id="1457232"/>
    <lineage>
        <taxon>Bacteria</taxon>
        <taxon>Bacillati</taxon>
        <taxon>Bacillota</taxon>
        <taxon>Bacilli</taxon>
        <taxon>Bacillales</taxon>
        <taxon>Paenibacillaceae</taxon>
        <taxon>Cohnella</taxon>
    </lineage>
</organism>
<dbReference type="InterPro" id="IPR005467">
    <property type="entry name" value="His_kinase_dom"/>
</dbReference>
<dbReference type="SUPFAM" id="SSF55874">
    <property type="entry name" value="ATPase domain of HSP90 chaperone/DNA topoisomerase II/histidine kinase"/>
    <property type="match status" value="1"/>
</dbReference>
<dbReference type="Pfam" id="PF06580">
    <property type="entry name" value="His_kinase"/>
    <property type="match status" value="1"/>
</dbReference>
<evidence type="ECO:0000259" key="15">
    <source>
        <dbReference type="PROSITE" id="PS50109"/>
    </source>
</evidence>
<dbReference type="GO" id="GO:0000155">
    <property type="term" value="F:phosphorelay sensor kinase activity"/>
    <property type="evidence" value="ECO:0007669"/>
    <property type="project" value="InterPro"/>
</dbReference>
<evidence type="ECO:0000256" key="8">
    <source>
        <dbReference type="ARBA" id="ARBA00022741"/>
    </source>
</evidence>
<evidence type="ECO:0000256" key="14">
    <source>
        <dbReference type="SAM" id="Phobius"/>
    </source>
</evidence>
<dbReference type="PANTHER" id="PTHR34220">
    <property type="entry name" value="SENSOR HISTIDINE KINASE YPDA"/>
    <property type="match status" value="1"/>
</dbReference>
<evidence type="ECO:0000256" key="3">
    <source>
        <dbReference type="ARBA" id="ARBA00012438"/>
    </source>
</evidence>
<comment type="subcellular location">
    <subcellularLocation>
        <location evidence="2">Cell membrane</location>
        <topology evidence="2">Multi-pass membrane protein</topology>
    </subcellularLocation>
</comment>
<feature type="domain" description="HAMP" evidence="16">
    <location>
        <begin position="329"/>
        <end position="381"/>
    </location>
</feature>
<dbReference type="Gene3D" id="3.30.565.10">
    <property type="entry name" value="Histidine kinase-like ATPase, C-terminal domain"/>
    <property type="match status" value="1"/>
</dbReference>
<evidence type="ECO:0000313" key="18">
    <source>
        <dbReference type="Proteomes" id="UP001153404"/>
    </source>
</evidence>
<keyword evidence="7 14" id="KW-0812">Transmembrane</keyword>
<keyword evidence="8" id="KW-0547">Nucleotide-binding</keyword>
<evidence type="ECO:0000256" key="5">
    <source>
        <dbReference type="ARBA" id="ARBA00022553"/>
    </source>
</evidence>
<evidence type="ECO:0000256" key="10">
    <source>
        <dbReference type="ARBA" id="ARBA00022840"/>
    </source>
</evidence>
<dbReference type="PANTHER" id="PTHR34220:SF11">
    <property type="entry name" value="SENSOR PROTEIN KINASE HPTS"/>
    <property type="match status" value="1"/>
</dbReference>
<feature type="domain" description="Histidine kinase" evidence="15">
    <location>
        <begin position="492"/>
        <end position="591"/>
    </location>
</feature>
<evidence type="ECO:0000256" key="2">
    <source>
        <dbReference type="ARBA" id="ARBA00004651"/>
    </source>
</evidence>
<dbReference type="RefSeq" id="WP_277530074.1">
    <property type="nucleotide sequence ID" value="NZ_JAPDIA010000003.1"/>
</dbReference>
<dbReference type="SMART" id="SM00304">
    <property type="entry name" value="HAMP"/>
    <property type="match status" value="1"/>
</dbReference>
<keyword evidence="18" id="KW-1185">Reference proteome</keyword>
<dbReference type="InterPro" id="IPR003594">
    <property type="entry name" value="HATPase_dom"/>
</dbReference>
<dbReference type="InterPro" id="IPR036890">
    <property type="entry name" value="HATPase_C_sf"/>
</dbReference>
<evidence type="ECO:0000313" key="17">
    <source>
        <dbReference type="EMBL" id="MDG0809035.1"/>
    </source>
</evidence>
<sequence length="603" mass="67723">MWRWFGRFDSRTSLRSKLLAAFALLVLVPSIAIGFFSYRKSSSIIQEQTSRAYLEALRQTSINLSYRMTEVENISYIVYTNDNLQQMLRRAHASELTTGQVMDDYKDIKEILHNLETSRNIFRIRLLVPSTALYTTENISLFGLSDGEFDDYRRELGEAKNMMAWKYLGPTSYLDAGTKSIISLQRLMKDFNNVTTSLGVIAIDVEERTFTDVLENMNLALPYKAMLIKDQSVIASYAHEPERLGIDKAPLSDILRLGGGTEREARTIRYDGTTYLYLVQRLDNVDWKIVALIPTVNIADQSDMLGVYILLLSAGLIAFATALAFLLSGRITRRLSVLADKMKGIEHGHFGETVKIQGRDEISLLQRRFNKMSGQIEHLIGEVYRVTQHKQQEEMKVLEGRINSHFLYNTLDSVKWMALKSSAPDIARVVTDLSKFFRIGLNRGKDKIPFEKEIEHVRAYVDIQNVRFGGALRTAFSFDPGLPHIEIIKLILQPIVENAIIHGINKAGGRDGLILLRGRLVGDEIVLLIADNGAGMDRETAAGVLDGTVGGYGISNVHRRLQLYYGPECGVSIRSKPGSGTVVRLKLKTAPVDPLRNGVRSAT</sequence>
<dbReference type="Proteomes" id="UP001153404">
    <property type="component" value="Unassembled WGS sequence"/>
</dbReference>
<comment type="catalytic activity">
    <reaction evidence="1">
        <text>ATP + protein L-histidine = ADP + protein N-phospho-L-histidine.</text>
        <dbReference type="EC" id="2.7.13.3"/>
    </reaction>
</comment>
<dbReference type="CDD" id="cd06225">
    <property type="entry name" value="HAMP"/>
    <property type="match status" value="1"/>
</dbReference>
<keyword evidence="9 17" id="KW-0418">Kinase</keyword>
<protein>
    <recommendedName>
        <fullName evidence="3">histidine kinase</fullName>
        <ecNumber evidence="3">2.7.13.3</ecNumber>
    </recommendedName>
</protein>
<name>A0A9X4QRX7_9BACL</name>
<dbReference type="InterPro" id="IPR010559">
    <property type="entry name" value="Sig_transdc_His_kin_internal"/>
</dbReference>
<proteinExistence type="predicted"/>